<comment type="subcellular location">
    <subcellularLocation>
        <location evidence="1">Membrane</location>
        <topology evidence="1">Multi-pass membrane protein</topology>
    </subcellularLocation>
</comment>
<gene>
    <name evidence="8" type="primary">Slc18b1</name>
    <name evidence="8" type="ORF">EVAR_64403_1</name>
</gene>
<evidence type="ECO:0000256" key="2">
    <source>
        <dbReference type="ARBA" id="ARBA00022448"/>
    </source>
</evidence>
<dbReference type="PROSITE" id="PS50850">
    <property type="entry name" value="MFS"/>
    <property type="match status" value="1"/>
</dbReference>
<feature type="transmembrane region" description="Helical" evidence="6">
    <location>
        <begin position="161"/>
        <end position="179"/>
    </location>
</feature>
<keyword evidence="2" id="KW-0813">Transport</keyword>
<feature type="transmembrane region" description="Helical" evidence="6">
    <location>
        <begin position="131"/>
        <end position="149"/>
    </location>
</feature>
<feature type="transmembrane region" description="Helical" evidence="6">
    <location>
        <begin position="226"/>
        <end position="248"/>
    </location>
</feature>
<dbReference type="GO" id="GO:0016020">
    <property type="term" value="C:membrane"/>
    <property type="evidence" value="ECO:0007669"/>
    <property type="project" value="UniProtKB-SubCell"/>
</dbReference>
<evidence type="ECO:0000259" key="7">
    <source>
        <dbReference type="PROSITE" id="PS50850"/>
    </source>
</evidence>
<evidence type="ECO:0000256" key="1">
    <source>
        <dbReference type="ARBA" id="ARBA00004141"/>
    </source>
</evidence>
<dbReference type="InterPro" id="IPR011701">
    <property type="entry name" value="MFS"/>
</dbReference>
<comment type="caution">
    <text evidence="8">The sequence shown here is derived from an EMBL/GenBank/DDBJ whole genome shotgun (WGS) entry which is preliminary data.</text>
</comment>
<dbReference type="InterPro" id="IPR050930">
    <property type="entry name" value="MFS_Vesicular_Transporter"/>
</dbReference>
<reference evidence="8 9" key="1">
    <citation type="journal article" date="2019" name="Commun. Biol.">
        <title>The bagworm genome reveals a unique fibroin gene that provides high tensile strength.</title>
        <authorList>
            <person name="Kono N."/>
            <person name="Nakamura H."/>
            <person name="Ohtoshi R."/>
            <person name="Tomita M."/>
            <person name="Numata K."/>
            <person name="Arakawa K."/>
        </authorList>
    </citation>
    <scope>NUCLEOTIDE SEQUENCE [LARGE SCALE GENOMIC DNA]</scope>
</reference>
<dbReference type="InterPro" id="IPR036259">
    <property type="entry name" value="MFS_trans_sf"/>
</dbReference>
<keyword evidence="4 6" id="KW-1133">Transmembrane helix</keyword>
<accession>A0A4C2A2D9</accession>
<feature type="transmembrane region" description="Helical" evidence="6">
    <location>
        <begin position="367"/>
        <end position="390"/>
    </location>
</feature>
<feature type="domain" description="Major facilitator superfamily (MFS) profile" evidence="7">
    <location>
        <begin position="75"/>
        <end position="397"/>
    </location>
</feature>
<dbReference type="SUPFAM" id="SSF103473">
    <property type="entry name" value="MFS general substrate transporter"/>
    <property type="match status" value="1"/>
</dbReference>
<dbReference type="InterPro" id="IPR020846">
    <property type="entry name" value="MFS_dom"/>
</dbReference>
<keyword evidence="5 6" id="KW-0472">Membrane</keyword>
<sequence length="397" mass="43514">MNSFISYMALLRNQDADRYPIRDFSPGPALVVDFFYSRFDWFAPDSFDPDENCYDVGIHDTVIRTRHLYSSRVEMYNLNSLITFERWYPSRTMFPNDTGFESRLRAIRLTSTIRSCPGCQAEKKQCTATEYGLVFGIFELVVFLVSPLYGAHLNKLGPKLLFNAGILTTGTCAILFGLLDKVDGHLPFISLSFAIRIVEAMGNAAFLTASFAIIAKEFPNNVATMFASLETFFGLGLIVGPTLGGALYNLGGYSMPFGVLGAALFCAAVMSCFSLPRQTDEEDVRPTGPTMLTLLRIPGVLLAALSIISTSMSIGFLQATLEPHLRQFRLSPVVLGLMFVINGGVYALSAPLWGWLCDRPHLRPKAVTVVGCLFVAGGFLLIGPTPFLGIPVSVTDN</sequence>
<dbReference type="OrthoDB" id="446368at2759"/>
<evidence type="ECO:0000256" key="5">
    <source>
        <dbReference type="ARBA" id="ARBA00023136"/>
    </source>
</evidence>
<evidence type="ECO:0000313" key="8">
    <source>
        <dbReference type="EMBL" id="GBP93145.1"/>
    </source>
</evidence>
<dbReference type="PANTHER" id="PTHR23506:SF26">
    <property type="entry name" value="MFS-TYPE TRANSPORTER SLC18B1"/>
    <property type="match status" value="1"/>
</dbReference>
<dbReference type="EMBL" id="BGZK01002343">
    <property type="protein sequence ID" value="GBP93145.1"/>
    <property type="molecule type" value="Genomic_DNA"/>
</dbReference>
<dbReference type="PANTHER" id="PTHR23506">
    <property type="entry name" value="GH10249P"/>
    <property type="match status" value="1"/>
</dbReference>
<dbReference type="STRING" id="151549.A0A4C2A2D9"/>
<proteinExistence type="predicted"/>
<evidence type="ECO:0000256" key="4">
    <source>
        <dbReference type="ARBA" id="ARBA00022989"/>
    </source>
</evidence>
<evidence type="ECO:0000256" key="3">
    <source>
        <dbReference type="ARBA" id="ARBA00022692"/>
    </source>
</evidence>
<dbReference type="Proteomes" id="UP000299102">
    <property type="component" value="Unassembled WGS sequence"/>
</dbReference>
<keyword evidence="9" id="KW-1185">Reference proteome</keyword>
<protein>
    <submittedName>
        <fullName evidence="8">MFS-type transporter SLC18B1</fullName>
    </submittedName>
</protein>
<evidence type="ECO:0000256" key="6">
    <source>
        <dbReference type="SAM" id="Phobius"/>
    </source>
</evidence>
<feature type="transmembrane region" description="Helical" evidence="6">
    <location>
        <begin position="297"/>
        <end position="321"/>
    </location>
</feature>
<organism evidence="8 9">
    <name type="scientific">Eumeta variegata</name>
    <name type="common">Bagworm moth</name>
    <name type="synonym">Eumeta japonica</name>
    <dbReference type="NCBI Taxonomy" id="151549"/>
    <lineage>
        <taxon>Eukaryota</taxon>
        <taxon>Metazoa</taxon>
        <taxon>Ecdysozoa</taxon>
        <taxon>Arthropoda</taxon>
        <taxon>Hexapoda</taxon>
        <taxon>Insecta</taxon>
        <taxon>Pterygota</taxon>
        <taxon>Neoptera</taxon>
        <taxon>Endopterygota</taxon>
        <taxon>Lepidoptera</taxon>
        <taxon>Glossata</taxon>
        <taxon>Ditrysia</taxon>
        <taxon>Tineoidea</taxon>
        <taxon>Psychidae</taxon>
        <taxon>Oiketicinae</taxon>
        <taxon>Eumeta</taxon>
    </lineage>
</organism>
<feature type="transmembrane region" description="Helical" evidence="6">
    <location>
        <begin position="254"/>
        <end position="276"/>
    </location>
</feature>
<dbReference type="Pfam" id="PF07690">
    <property type="entry name" value="MFS_1"/>
    <property type="match status" value="1"/>
</dbReference>
<feature type="transmembrane region" description="Helical" evidence="6">
    <location>
        <begin position="191"/>
        <end position="214"/>
    </location>
</feature>
<name>A0A4C2A2D9_EUMVA</name>
<evidence type="ECO:0000313" key="9">
    <source>
        <dbReference type="Proteomes" id="UP000299102"/>
    </source>
</evidence>
<keyword evidence="3 6" id="KW-0812">Transmembrane</keyword>
<feature type="transmembrane region" description="Helical" evidence="6">
    <location>
        <begin position="333"/>
        <end position="355"/>
    </location>
</feature>
<dbReference type="GO" id="GO:0022857">
    <property type="term" value="F:transmembrane transporter activity"/>
    <property type="evidence" value="ECO:0007669"/>
    <property type="project" value="InterPro"/>
</dbReference>
<dbReference type="Gene3D" id="1.20.1250.20">
    <property type="entry name" value="MFS general substrate transporter like domains"/>
    <property type="match status" value="2"/>
</dbReference>
<dbReference type="AlphaFoldDB" id="A0A4C2A2D9"/>